<dbReference type="EMBL" id="KZ819603">
    <property type="protein sequence ID" value="PWN34691.1"/>
    <property type="molecule type" value="Genomic_DNA"/>
</dbReference>
<dbReference type="InParanoid" id="A0A316VF96"/>
<sequence>MPPKKKARLTAGEEGDRLWYINAERQDFSDLVLCCSSVNNRGVLSFTRIEVEKSFLKCHSNKFMNRLADVPGKNDQGKLPEVGMDESPYTVVSFLNILYSMPEDEITPFDHWVLVIEMGMKYECSLVVDRAIWYACVVFRLIATGKANFSVKYGRATAVKLLTILGEMQKSSLNISKYVYQEIHDVFYQVWPAYSKRCGIEFPRSPECACGGCEGPCCHHKALAGSKDTVLYKLEHFFTGETIQHFSTQEVFFFQQALDDYMKAKEKPILSKIYLTYLS</sequence>
<protein>
    <recommendedName>
        <fullName evidence="3">BTB domain-containing protein</fullName>
    </recommendedName>
</protein>
<evidence type="ECO:0000313" key="1">
    <source>
        <dbReference type="EMBL" id="PWN34691.1"/>
    </source>
</evidence>
<accession>A0A316VF96</accession>
<dbReference type="RefSeq" id="XP_025354993.1">
    <property type="nucleotide sequence ID" value="XM_025497659.1"/>
</dbReference>
<evidence type="ECO:0008006" key="3">
    <source>
        <dbReference type="Google" id="ProtNLM"/>
    </source>
</evidence>
<name>A0A316VF96_9BASI</name>
<keyword evidence="2" id="KW-1185">Reference proteome</keyword>
<evidence type="ECO:0000313" key="2">
    <source>
        <dbReference type="Proteomes" id="UP000245771"/>
    </source>
</evidence>
<organism evidence="1 2">
    <name type="scientific">Meira miltonrushii</name>
    <dbReference type="NCBI Taxonomy" id="1280837"/>
    <lineage>
        <taxon>Eukaryota</taxon>
        <taxon>Fungi</taxon>
        <taxon>Dikarya</taxon>
        <taxon>Basidiomycota</taxon>
        <taxon>Ustilaginomycotina</taxon>
        <taxon>Exobasidiomycetes</taxon>
        <taxon>Exobasidiales</taxon>
        <taxon>Brachybasidiaceae</taxon>
        <taxon>Meira</taxon>
    </lineage>
</organism>
<reference evidence="1 2" key="1">
    <citation type="journal article" date="2018" name="Mol. Biol. Evol.">
        <title>Broad Genomic Sampling Reveals a Smut Pathogenic Ancestry of the Fungal Clade Ustilaginomycotina.</title>
        <authorList>
            <person name="Kijpornyongpan T."/>
            <person name="Mondo S.J."/>
            <person name="Barry K."/>
            <person name="Sandor L."/>
            <person name="Lee J."/>
            <person name="Lipzen A."/>
            <person name="Pangilinan J."/>
            <person name="LaButti K."/>
            <person name="Hainaut M."/>
            <person name="Henrissat B."/>
            <person name="Grigoriev I.V."/>
            <person name="Spatafora J.W."/>
            <person name="Aime M.C."/>
        </authorList>
    </citation>
    <scope>NUCLEOTIDE SEQUENCE [LARGE SCALE GENOMIC DNA]</scope>
    <source>
        <strain evidence="1 2">MCA 3882</strain>
    </source>
</reference>
<gene>
    <name evidence="1" type="ORF">FA14DRAFT_154142</name>
</gene>
<dbReference type="GeneID" id="37019440"/>
<proteinExistence type="predicted"/>
<dbReference type="AlphaFoldDB" id="A0A316VF96"/>
<dbReference type="Proteomes" id="UP000245771">
    <property type="component" value="Unassembled WGS sequence"/>
</dbReference>